<gene>
    <name evidence="1" type="ORF">HKN21_00645</name>
</gene>
<reference evidence="1 2" key="1">
    <citation type="submission" date="2020-03" db="EMBL/GenBank/DDBJ databases">
        <title>Metabolic flexibility allows generalist bacteria to become dominant in a frequently disturbed ecosystem.</title>
        <authorList>
            <person name="Chen Y.-J."/>
            <person name="Leung P.M."/>
            <person name="Bay S.K."/>
            <person name="Hugenholtz P."/>
            <person name="Kessler A.J."/>
            <person name="Shelley G."/>
            <person name="Waite D.W."/>
            <person name="Cook P.L."/>
            <person name="Greening C."/>
        </authorList>
    </citation>
    <scope>NUCLEOTIDE SEQUENCE [LARGE SCALE GENOMIC DNA]</scope>
    <source>
        <strain evidence="1">SS_bin_28</strain>
    </source>
</reference>
<protein>
    <submittedName>
        <fullName evidence="1">Uncharacterized protein</fullName>
    </submittedName>
</protein>
<evidence type="ECO:0000313" key="2">
    <source>
        <dbReference type="Proteomes" id="UP000547674"/>
    </source>
</evidence>
<evidence type="ECO:0000313" key="1">
    <source>
        <dbReference type="EMBL" id="NNF05242.1"/>
    </source>
</evidence>
<comment type="caution">
    <text evidence="1">The sequence shown here is derived from an EMBL/GenBank/DDBJ whole genome shotgun (WGS) entry which is preliminary data.</text>
</comment>
<sequence length="114" mass="12786">MVISKSIRFAIPALAMVVFTIWVGCAADPPEPIPMAANPDSLFHHRVVPFFKTACEGCHFRGGDMYATMPFDDPRVLLGRQDEIAARMDNDAQRAEFRLWTEWIAMAQDSTAAR</sequence>
<dbReference type="PROSITE" id="PS51257">
    <property type="entry name" value="PROKAR_LIPOPROTEIN"/>
    <property type="match status" value="1"/>
</dbReference>
<proteinExistence type="predicted"/>
<organism evidence="1 2">
    <name type="scientific">Eiseniibacteriota bacterium</name>
    <dbReference type="NCBI Taxonomy" id="2212470"/>
    <lineage>
        <taxon>Bacteria</taxon>
        <taxon>Candidatus Eiseniibacteriota</taxon>
    </lineage>
</organism>
<dbReference type="Proteomes" id="UP000547674">
    <property type="component" value="Unassembled WGS sequence"/>
</dbReference>
<dbReference type="AlphaFoldDB" id="A0A7Y2H138"/>
<dbReference type="EMBL" id="JABDJR010000020">
    <property type="protein sequence ID" value="NNF05242.1"/>
    <property type="molecule type" value="Genomic_DNA"/>
</dbReference>
<name>A0A7Y2H138_UNCEI</name>
<accession>A0A7Y2H138</accession>